<keyword evidence="2" id="KW-1185">Reference proteome</keyword>
<proteinExistence type="predicted"/>
<reference evidence="1" key="2">
    <citation type="submission" date="2025-09" db="UniProtKB">
        <authorList>
            <consortium name="Ensembl"/>
        </authorList>
    </citation>
    <scope>IDENTIFICATION</scope>
</reference>
<accession>A0A669QGN0</accession>
<evidence type="ECO:0000313" key="1">
    <source>
        <dbReference type="Ensembl" id="ENSPCLP00000017383.1"/>
    </source>
</evidence>
<reference evidence="1" key="1">
    <citation type="submission" date="2025-08" db="UniProtKB">
        <authorList>
            <consortium name="Ensembl"/>
        </authorList>
    </citation>
    <scope>IDENTIFICATION</scope>
</reference>
<organism evidence="1 2">
    <name type="scientific">Phasianus colchicus</name>
    <name type="common">Common pheasant</name>
    <dbReference type="NCBI Taxonomy" id="9054"/>
    <lineage>
        <taxon>Eukaryota</taxon>
        <taxon>Metazoa</taxon>
        <taxon>Chordata</taxon>
        <taxon>Craniata</taxon>
        <taxon>Vertebrata</taxon>
        <taxon>Euteleostomi</taxon>
        <taxon>Archelosauria</taxon>
        <taxon>Archosauria</taxon>
        <taxon>Dinosauria</taxon>
        <taxon>Saurischia</taxon>
        <taxon>Theropoda</taxon>
        <taxon>Coelurosauria</taxon>
        <taxon>Aves</taxon>
        <taxon>Neognathae</taxon>
        <taxon>Galloanserae</taxon>
        <taxon>Galliformes</taxon>
        <taxon>Phasianidae</taxon>
        <taxon>Phasianinae</taxon>
        <taxon>Phasianus</taxon>
    </lineage>
</organism>
<protein>
    <submittedName>
        <fullName evidence="1">Uncharacterized protein</fullName>
    </submittedName>
</protein>
<sequence length="93" mass="9898">MPVLPLVPVLELGTNPAGKWMEQCFISKICRVLLAASSTPFCHPNGSVLTRCSSPCAAAVLVLWGGGKGFLGRRGLQGPHCGMLHPFSLHLFL</sequence>
<dbReference type="AlphaFoldDB" id="A0A669QGN0"/>
<dbReference type="Ensembl" id="ENSPCLT00000023202.1">
    <property type="protein sequence ID" value="ENSPCLP00000017383.1"/>
    <property type="gene ID" value="ENSPCLG00000014473.1"/>
</dbReference>
<name>A0A669QGN0_PHACC</name>
<dbReference type="Proteomes" id="UP000472261">
    <property type="component" value="Unplaced"/>
</dbReference>
<evidence type="ECO:0000313" key="2">
    <source>
        <dbReference type="Proteomes" id="UP000472261"/>
    </source>
</evidence>